<evidence type="ECO:0008006" key="5">
    <source>
        <dbReference type="Google" id="ProtNLM"/>
    </source>
</evidence>
<dbReference type="Proteomes" id="UP000826462">
    <property type="component" value="Chromosome 1"/>
</dbReference>
<feature type="region of interest" description="Disordered" evidence="1">
    <location>
        <begin position="90"/>
        <end position="176"/>
    </location>
</feature>
<feature type="signal peptide" evidence="2">
    <location>
        <begin position="1"/>
        <end position="19"/>
    </location>
</feature>
<feature type="compositionally biased region" description="Polar residues" evidence="1">
    <location>
        <begin position="155"/>
        <end position="170"/>
    </location>
</feature>
<organism evidence="3 4">
    <name type="scientific">Paraburkholderia edwinii</name>
    <dbReference type="NCBI Taxonomy" id="2861782"/>
    <lineage>
        <taxon>Bacteria</taxon>
        <taxon>Pseudomonadati</taxon>
        <taxon>Pseudomonadota</taxon>
        <taxon>Betaproteobacteria</taxon>
        <taxon>Burkholderiales</taxon>
        <taxon>Burkholderiaceae</taxon>
        <taxon>Paraburkholderia</taxon>
    </lineage>
</organism>
<feature type="compositionally biased region" description="Low complexity" evidence="1">
    <location>
        <begin position="100"/>
        <end position="121"/>
    </location>
</feature>
<dbReference type="EMBL" id="CP080095">
    <property type="protein sequence ID" value="QYD67573.1"/>
    <property type="molecule type" value="Genomic_DNA"/>
</dbReference>
<keyword evidence="2" id="KW-0732">Signal</keyword>
<dbReference type="PROSITE" id="PS51257">
    <property type="entry name" value="PROKAR_LIPOPROTEIN"/>
    <property type="match status" value="1"/>
</dbReference>
<proteinExistence type="predicted"/>
<evidence type="ECO:0000313" key="3">
    <source>
        <dbReference type="EMBL" id="QYD67573.1"/>
    </source>
</evidence>
<feature type="chain" id="PRO_5046445222" description="Lipoprotein" evidence="2">
    <location>
        <begin position="20"/>
        <end position="218"/>
    </location>
</feature>
<evidence type="ECO:0000313" key="4">
    <source>
        <dbReference type="Proteomes" id="UP000826462"/>
    </source>
</evidence>
<reference evidence="3 4" key="1">
    <citation type="submission" date="2021-07" db="EMBL/GenBank/DDBJ databases">
        <title>Paraburkholderia edwinii protects Aspergillus sp. from phenazines by acting as a toxin sponge.</title>
        <authorList>
            <person name="Dahlstrom K.M."/>
            <person name="Newman D.K."/>
        </authorList>
    </citation>
    <scope>NUCLEOTIDE SEQUENCE [LARGE SCALE GENOMIC DNA]</scope>
    <source>
        <strain evidence="3 4">Pe01</strain>
    </source>
</reference>
<feature type="compositionally biased region" description="Polar residues" evidence="1">
    <location>
        <begin position="126"/>
        <end position="145"/>
    </location>
</feature>
<gene>
    <name evidence="3" type="ORF">KZJ38_14595</name>
</gene>
<name>A0ABX8UFG1_9BURK</name>
<evidence type="ECO:0000256" key="1">
    <source>
        <dbReference type="SAM" id="MobiDB-lite"/>
    </source>
</evidence>
<dbReference type="RefSeq" id="WP_219796665.1">
    <property type="nucleotide sequence ID" value="NZ_CP080095.1"/>
</dbReference>
<protein>
    <recommendedName>
        <fullName evidence="5">Lipoprotein</fullName>
    </recommendedName>
</protein>
<sequence length="218" mass="22123">MNTRVFTLVSSAAALALFAGCTVYKNSATCADTMRSAAADRAASETLKISHTGAGIHGTRVVVEGAFESTVPASSVAAITAAWARPPASDASAVSESEPAANTSKPSAAAAARSTASAPRAVTEAAPQTSAETQPSTPMSTSASTGMAGVLAPTFASTQDETPEATQKATRASKKPVKLAIPAAIECRFDGLSLTSFRWLSPGRFVSHTDDDKGQSTQ</sequence>
<evidence type="ECO:0000256" key="2">
    <source>
        <dbReference type="SAM" id="SignalP"/>
    </source>
</evidence>
<keyword evidence="4" id="KW-1185">Reference proteome</keyword>
<accession>A0ABX8UFG1</accession>